<dbReference type="InterPro" id="IPR001480">
    <property type="entry name" value="Bulb-type_lectin_dom"/>
</dbReference>
<dbReference type="EMBL" id="HG996474">
    <property type="protein sequence ID" value="CAG1835837.1"/>
    <property type="molecule type" value="Genomic_DNA"/>
</dbReference>
<keyword evidence="1" id="KW-0732">Signal</keyword>
<reference evidence="4" key="2">
    <citation type="submission" date="2021-05" db="UniProtKB">
        <authorList>
            <consortium name="EnsemblPlants"/>
        </authorList>
    </citation>
    <scope>IDENTIFICATION</scope>
    <source>
        <strain evidence="4">subsp. malaccensis</strain>
    </source>
</reference>
<dbReference type="EnsemblPlants" id="Ma09_t18050.1">
    <property type="protein sequence ID" value="Ma09_p18050.1"/>
    <property type="gene ID" value="Ma09_g18050"/>
</dbReference>
<proteinExistence type="predicted"/>
<sequence length="277" mass="30377">MAIPSASCLLFLLSSILFLLTPPSIANDNNIMLTGDVLGPDDELSYLDTTLTMQIDCNLVLYHYKGTPAFDSSTYDRGVVNCSVALNEHGQFVISDPNGNTIWVSGRPGRKGTYAAVLQPDKQVGIYGPVVWSTSNLGSTKYAMVDDEDEAIPTVKNTLFSSEIIADGAELTTRDYRFIMDESCSLELRKSDLYIWVSGTVGRGQHCFLRLNRRGQLTIKDDMYKTIWSTDPSPDGVGDYVLILQFNGQAAVYGPLIWSTGDDGQIIYPAVSPAPTY</sequence>
<dbReference type="Proteomes" id="UP000012960">
    <property type="component" value="Unplaced"/>
</dbReference>
<accession>A0A804KKW9</accession>
<dbReference type="AlphaFoldDB" id="A0A804KKW9"/>
<evidence type="ECO:0000313" key="3">
    <source>
        <dbReference type="EMBL" id="CAG1835837.1"/>
    </source>
</evidence>
<dbReference type="SMART" id="SM00108">
    <property type="entry name" value="B_lectin"/>
    <property type="match status" value="2"/>
</dbReference>
<evidence type="ECO:0000256" key="1">
    <source>
        <dbReference type="SAM" id="SignalP"/>
    </source>
</evidence>
<dbReference type="GO" id="GO:0051707">
    <property type="term" value="P:response to other organism"/>
    <property type="evidence" value="ECO:0007669"/>
    <property type="project" value="UniProtKB-ARBA"/>
</dbReference>
<dbReference type="Gramene" id="Ma09_t18050.1">
    <property type="protein sequence ID" value="Ma09_p18050.1"/>
    <property type="gene ID" value="Ma09_g18050"/>
</dbReference>
<feature type="domain" description="Bulb-type lectin" evidence="2">
    <location>
        <begin position="156"/>
        <end position="265"/>
    </location>
</feature>
<organism evidence="4 5">
    <name type="scientific">Musa acuminata subsp. malaccensis</name>
    <name type="common">Wild banana</name>
    <name type="synonym">Musa malaccensis</name>
    <dbReference type="NCBI Taxonomy" id="214687"/>
    <lineage>
        <taxon>Eukaryota</taxon>
        <taxon>Viridiplantae</taxon>
        <taxon>Streptophyta</taxon>
        <taxon>Embryophyta</taxon>
        <taxon>Tracheophyta</taxon>
        <taxon>Spermatophyta</taxon>
        <taxon>Magnoliopsida</taxon>
        <taxon>Liliopsida</taxon>
        <taxon>Zingiberales</taxon>
        <taxon>Musaceae</taxon>
        <taxon>Musa</taxon>
    </lineage>
</organism>
<dbReference type="OMA" id="FIMDESC"/>
<evidence type="ECO:0000259" key="2">
    <source>
        <dbReference type="PROSITE" id="PS50927"/>
    </source>
</evidence>
<dbReference type="OrthoDB" id="735886at2759"/>
<dbReference type="InParanoid" id="A0A804KKW9"/>
<dbReference type="Gene3D" id="2.90.10.10">
    <property type="entry name" value="Bulb-type lectin domain"/>
    <property type="match status" value="2"/>
</dbReference>
<dbReference type="PROSITE" id="PS50927">
    <property type="entry name" value="BULB_LECTIN"/>
    <property type="match status" value="2"/>
</dbReference>
<feature type="chain" id="PRO_5036220134" evidence="1">
    <location>
        <begin position="27"/>
        <end position="277"/>
    </location>
</feature>
<reference evidence="3" key="1">
    <citation type="submission" date="2021-03" db="EMBL/GenBank/DDBJ databases">
        <authorList>
            <consortium name="Genoscope - CEA"/>
            <person name="William W."/>
        </authorList>
    </citation>
    <scope>NUCLEOTIDE SEQUENCE</scope>
    <source>
        <strain evidence="3">Doubled-haploid Pahang</strain>
    </source>
</reference>
<feature type="domain" description="Bulb-type lectin" evidence="2">
    <location>
        <begin position="29"/>
        <end position="139"/>
    </location>
</feature>
<protein>
    <submittedName>
        <fullName evidence="3">(wild Malaysian banana) hypothetical protein</fullName>
    </submittedName>
</protein>
<evidence type="ECO:0000313" key="5">
    <source>
        <dbReference type="Proteomes" id="UP000012960"/>
    </source>
</evidence>
<feature type="signal peptide" evidence="1">
    <location>
        <begin position="1"/>
        <end position="26"/>
    </location>
</feature>
<evidence type="ECO:0000313" key="4">
    <source>
        <dbReference type="EnsemblPlants" id="Ma09_p18050.1"/>
    </source>
</evidence>
<dbReference type="InterPro" id="IPR036426">
    <property type="entry name" value="Bulb-type_lectin_dom_sf"/>
</dbReference>
<name>A0A804KKW9_MUSAM</name>
<gene>
    <name evidence="3" type="ORF">GSMUA_238060.1</name>
</gene>
<dbReference type="SUPFAM" id="SSF51110">
    <property type="entry name" value="alpha-D-mannose-specific plant lectins"/>
    <property type="match status" value="2"/>
</dbReference>
<keyword evidence="5" id="KW-1185">Reference proteome</keyword>